<organism evidence="3 4">
    <name type="scientific">Truncatella angustata</name>
    <dbReference type="NCBI Taxonomy" id="152316"/>
    <lineage>
        <taxon>Eukaryota</taxon>
        <taxon>Fungi</taxon>
        <taxon>Dikarya</taxon>
        <taxon>Ascomycota</taxon>
        <taxon>Pezizomycotina</taxon>
        <taxon>Sordariomycetes</taxon>
        <taxon>Xylariomycetidae</taxon>
        <taxon>Amphisphaeriales</taxon>
        <taxon>Sporocadaceae</taxon>
        <taxon>Truncatella</taxon>
    </lineage>
</organism>
<evidence type="ECO:0000313" key="4">
    <source>
        <dbReference type="Proteomes" id="UP000758603"/>
    </source>
</evidence>
<evidence type="ECO:0000256" key="1">
    <source>
        <dbReference type="SAM" id="MobiDB-lite"/>
    </source>
</evidence>
<reference evidence="3" key="1">
    <citation type="journal article" date="2021" name="Nat. Commun.">
        <title>Genetic determinants of endophytism in the Arabidopsis root mycobiome.</title>
        <authorList>
            <person name="Mesny F."/>
            <person name="Miyauchi S."/>
            <person name="Thiergart T."/>
            <person name="Pickel B."/>
            <person name="Atanasova L."/>
            <person name="Karlsson M."/>
            <person name="Huettel B."/>
            <person name="Barry K.W."/>
            <person name="Haridas S."/>
            <person name="Chen C."/>
            <person name="Bauer D."/>
            <person name="Andreopoulos W."/>
            <person name="Pangilinan J."/>
            <person name="LaButti K."/>
            <person name="Riley R."/>
            <person name="Lipzen A."/>
            <person name="Clum A."/>
            <person name="Drula E."/>
            <person name="Henrissat B."/>
            <person name="Kohler A."/>
            <person name="Grigoriev I.V."/>
            <person name="Martin F.M."/>
            <person name="Hacquard S."/>
        </authorList>
    </citation>
    <scope>NUCLEOTIDE SEQUENCE</scope>
    <source>
        <strain evidence="3">MPI-SDFR-AT-0073</strain>
    </source>
</reference>
<dbReference type="Proteomes" id="UP000758603">
    <property type="component" value="Unassembled WGS sequence"/>
</dbReference>
<feature type="region of interest" description="Disordered" evidence="1">
    <location>
        <begin position="174"/>
        <end position="251"/>
    </location>
</feature>
<dbReference type="AlphaFoldDB" id="A0A9P8ZXB8"/>
<feature type="transmembrane region" description="Helical" evidence="2">
    <location>
        <begin position="20"/>
        <end position="44"/>
    </location>
</feature>
<evidence type="ECO:0000256" key="2">
    <source>
        <dbReference type="SAM" id="Phobius"/>
    </source>
</evidence>
<dbReference type="OrthoDB" id="5211263at2759"/>
<dbReference type="GeneID" id="70124713"/>
<dbReference type="RefSeq" id="XP_045958094.1">
    <property type="nucleotide sequence ID" value="XM_046095820.1"/>
</dbReference>
<accession>A0A9P8ZXB8</accession>
<keyword evidence="4" id="KW-1185">Reference proteome</keyword>
<name>A0A9P8ZXB8_9PEZI</name>
<keyword evidence="2" id="KW-0472">Membrane</keyword>
<keyword evidence="2" id="KW-1133">Transmembrane helix</keyword>
<keyword evidence="2" id="KW-0812">Transmembrane</keyword>
<evidence type="ECO:0000313" key="3">
    <source>
        <dbReference type="EMBL" id="KAH6653824.1"/>
    </source>
</evidence>
<feature type="transmembrane region" description="Helical" evidence="2">
    <location>
        <begin position="127"/>
        <end position="149"/>
    </location>
</feature>
<feature type="transmembrane region" description="Helical" evidence="2">
    <location>
        <begin position="98"/>
        <end position="121"/>
    </location>
</feature>
<feature type="compositionally biased region" description="Polar residues" evidence="1">
    <location>
        <begin position="331"/>
        <end position="351"/>
    </location>
</feature>
<feature type="compositionally biased region" description="Basic and acidic residues" evidence="1">
    <location>
        <begin position="235"/>
        <end position="251"/>
    </location>
</feature>
<comment type="caution">
    <text evidence="3">The sequence shown here is derived from an EMBL/GenBank/DDBJ whole genome shotgun (WGS) entry which is preliminary data.</text>
</comment>
<proteinExistence type="predicted"/>
<feature type="region of interest" description="Disordered" evidence="1">
    <location>
        <begin position="263"/>
        <end position="374"/>
    </location>
</feature>
<gene>
    <name evidence="3" type="ORF">BKA67DRAFT_261489</name>
</gene>
<protein>
    <submittedName>
        <fullName evidence="3">Uncharacterized protein</fullName>
    </submittedName>
</protein>
<dbReference type="EMBL" id="JAGPXC010000004">
    <property type="protein sequence ID" value="KAH6653824.1"/>
    <property type="molecule type" value="Genomic_DNA"/>
</dbReference>
<sequence length="374" mass="42190">MIGSHRDQSQFDRARWRKRVLLPCWIIQIPILLALMGVFSYRLSNTVKTFKEEKAKGGLPMVEFVWEIVNITFSAVSFIIDLVQIAKFIAEALTPFGMLFGNTVSLTLSMAILALDVVVYVQHTEKQYSLIALSLDCALLFFTIVPIIYGIHVYRRIAKDDEYAHPHNVKHYGFTQPQDGPYDPSRMSLSHDPESHLYDPANPPEGKPRRPSLTFRRSLSGTSIDHRTPSASPHPRPEMERRPSYDHKRDPSFDEYVATIPKEALQAPRSRGNSLTHPASWELNMGDSLDTPVGGTQLGHSLVAVPEAREEDDVGVPRRKSRPVSEDRQGLLSSSNPRTSAQSFASYASRSSRVEPVQGLQDVELDTRKRRRDS</sequence>
<feature type="transmembrane region" description="Helical" evidence="2">
    <location>
        <begin position="64"/>
        <end position="86"/>
    </location>
</feature>